<dbReference type="InParanoid" id="A0A5C3NQB5"/>
<dbReference type="EMBL" id="ML212761">
    <property type="protein sequence ID" value="TFK78150.1"/>
    <property type="molecule type" value="Genomic_DNA"/>
</dbReference>
<organism evidence="1 2">
    <name type="scientific">Polyporus arcularius HHB13444</name>
    <dbReference type="NCBI Taxonomy" id="1314778"/>
    <lineage>
        <taxon>Eukaryota</taxon>
        <taxon>Fungi</taxon>
        <taxon>Dikarya</taxon>
        <taxon>Basidiomycota</taxon>
        <taxon>Agaricomycotina</taxon>
        <taxon>Agaricomycetes</taxon>
        <taxon>Polyporales</taxon>
        <taxon>Polyporaceae</taxon>
        <taxon>Polyporus</taxon>
    </lineage>
</organism>
<protein>
    <submittedName>
        <fullName evidence="1">Uncharacterized protein</fullName>
    </submittedName>
</protein>
<name>A0A5C3NQB5_9APHY</name>
<dbReference type="Proteomes" id="UP000308197">
    <property type="component" value="Unassembled WGS sequence"/>
</dbReference>
<accession>A0A5C3NQB5</accession>
<gene>
    <name evidence="1" type="ORF">K466DRAFT_607264</name>
</gene>
<feature type="non-terminal residue" evidence="1">
    <location>
        <position position="1"/>
    </location>
</feature>
<dbReference type="AlphaFoldDB" id="A0A5C3NQB5"/>
<keyword evidence="2" id="KW-1185">Reference proteome</keyword>
<evidence type="ECO:0000313" key="1">
    <source>
        <dbReference type="EMBL" id="TFK78150.1"/>
    </source>
</evidence>
<sequence>VSGLAAAPKAPLAGRLLSREFWQAGSADIRVVPAKVHAEGLTHHQAKLVSLQEAQNDLGIKYRSLTQTRDDLVTVGHAQRERAIKYRTVAGEDLISGDCQ</sequence>
<reference evidence="1 2" key="1">
    <citation type="journal article" date="2019" name="Nat. Ecol. Evol.">
        <title>Megaphylogeny resolves global patterns of mushroom evolution.</title>
        <authorList>
            <person name="Varga T."/>
            <person name="Krizsan K."/>
            <person name="Foldi C."/>
            <person name="Dima B."/>
            <person name="Sanchez-Garcia M."/>
            <person name="Sanchez-Ramirez S."/>
            <person name="Szollosi G.J."/>
            <person name="Szarkandi J.G."/>
            <person name="Papp V."/>
            <person name="Albert L."/>
            <person name="Andreopoulos W."/>
            <person name="Angelini C."/>
            <person name="Antonin V."/>
            <person name="Barry K.W."/>
            <person name="Bougher N.L."/>
            <person name="Buchanan P."/>
            <person name="Buyck B."/>
            <person name="Bense V."/>
            <person name="Catcheside P."/>
            <person name="Chovatia M."/>
            <person name="Cooper J."/>
            <person name="Damon W."/>
            <person name="Desjardin D."/>
            <person name="Finy P."/>
            <person name="Geml J."/>
            <person name="Haridas S."/>
            <person name="Hughes K."/>
            <person name="Justo A."/>
            <person name="Karasinski D."/>
            <person name="Kautmanova I."/>
            <person name="Kiss B."/>
            <person name="Kocsube S."/>
            <person name="Kotiranta H."/>
            <person name="LaButti K.M."/>
            <person name="Lechner B.E."/>
            <person name="Liimatainen K."/>
            <person name="Lipzen A."/>
            <person name="Lukacs Z."/>
            <person name="Mihaltcheva S."/>
            <person name="Morgado L.N."/>
            <person name="Niskanen T."/>
            <person name="Noordeloos M.E."/>
            <person name="Ohm R.A."/>
            <person name="Ortiz-Santana B."/>
            <person name="Ovrebo C."/>
            <person name="Racz N."/>
            <person name="Riley R."/>
            <person name="Savchenko A."/>
            <person name="Shiryaev A."/>
            <person name="Soop K."/>
            <person name="Spirin V."/>
            <person name="Szebenyi C."/>
            <person name="Tomsovsky M."/>
            <person name="Tulloss R.E."/>
            <person name="Uehling J."/>
            <person name="Grigoriev I.V."/>
            <person name="Vagvolgyi C."/>
            <person name="Papp T."/>
            <person name="Martin F.M."/>
            <person name="Miettinen O."/>
            <person name="Hibbett D.S."/>
            <person name="Nagy L.G."/>
        </authorList>
    </citation>
    <scope>NUCLEOTIDE SEQUENCE [LARGE SCALE GENOMIC DNA]</scope>
    <source>
        <strain evidence="1 2">HHB13444</strain>
    </source>
</reference>
<proteinExistence type="predicted"/>
<evidence type="ECO:0000313" key="2">
    <source>
        <dbReference type="Proteomes" id="UP000308197"/>
    </source>
</evidence>